<accession>A0ABS8SIC0</accession>
<protein>
    <submittedName>
        <fullName evidence="1">Uncharacterized protein</fullName>
    </submittedName>
</protein>
<dbReference type="Proteomes" id="UP000823775">
    <property type="component" value="Unassembled WGS sequence"/>
</dbReference>
<sequence>MFNEGSLAHIQGENGNFNVIETTLHLVRLKGLFEGLCNTPNLEMASHNKELLVSDLVQEVTEEIDSRQEVTEEINGSSSERWTISCGVMALTMRFITIILEMDRQLPRRD</sequence>
<dbReference type="EMBL" id="JACEIK010000533">
    <property type="protein sequence ID" value="MCD7458660.1"/>
    <property type="molecule type" value="Genomic_DNA"/>
</dbReference>
<reference evidence="1 2" key="1">
    <citation type="journal article" date="2021" name="BMC Genomics">
        <title>Datura genome reveals duplications of psychoactive alkaloid biosynthetic genes and high mutation rate following tissue culture.</title>
        <authorList>
            <person name="Rajewski A."/>
            <person name="Carter-House D."/>
            <person name="Stajich J."/>
            <person name="Litt A."/>
        </authorList>
    </citation>
    <scope>NUCLEOTIDE SEQUENCE [LARGE SCALE GENOMIC DNA]</scope>
    <source>
        <strain evidence="1">AR-01</strain>
    </source>
</reference>
<gene>
    <name evidence="1" type="ORF">HAX54_038829</name>
</gene>
<proteinExistence type="predicted"/>
<comment type="caution">
    <text evidence="1">The sequence shown here is derived from an EMBL/GenBank/DDBJ whole genome shotgun (WGS) entry which is preliminary data.</text>
</comment>
<organism evidence="1 2">
    <name type="scientific">Datura stramonium</name>
    <name type="common">Jimsonweed</name>
    <name type="synonym">Common thornapple</name>
    <dbReference type="NCBI Taxonomy" id="4076"/>
    <lineage>
        <taxon>Eukaryota</taxon>
        <taxon>Viridiplantae</taxon>
        <taxon>Streptophyta</taxon>
        <taxon>Embryophyta</taxon>
        <taxon>Tracheophyta</taxon>
        <taxon>Spermatophyta</taxon>
        <taxon>Magnoliopsida</taxon>
        <taxon>eudicotyledons</taxon>
        <taxon>Gunneridae</taxon>
        <taxon>Pentapetalae</taxon>
        <taxon>asterids</taxon>
        <taxon>lamiids</taxon>
        <taxon>Solanales</taxon>
        <taxon>Solanaceae</taxon>
        <taxon>Solanoideae</taxon>
        <taxon>Datureae</taxon>
        <taxon>Datura</taxon>
    </lineage>
</organism>
<keyword evidence="2" id="KW-1185">Reference proteome</keyword>
<evidence type="ECO:0000313" key="2">
    <source>
        <dbReference type="Proteomes" id="UP000823775"/>
    </source>
</evidence>
<name>A0ABS8SIC0_DATST</name>
<evidence type="ECO:0000313" key="1">
    <source>
        <dbReference type="EMBL" id="MCD7458660.1"/>
    </source>
</evidence>